<comment type="catalytic activity">
    <reaction evidence="1">
        <text>Release of an N-terminal amino acid, Xaa-|-Yaa- from a peptide, amide or arylamide. Xaa is preferably Ala, but may be most amino acids including Pro (slow action). When a terminal hydrophobic residue is followed by a prolyl residue, the two may be released as an intact Xaa-Pro dipeptide.</text>
        <dbReference type="EC" id="3.4.11.2"/>
    </reaction>
</comment>
<accession>A0ABX1JBK3</accession>
<keyword evidence="10" id="KW-0482">Metalloprotease</keyword>
<organism evidence="15 16">
    <name type="scientific">Amycolatopsis acididurans</name>
    <dbReference type="NCBI Taxonomy" id="2724524"/>
    <lineage>
        <taxon>Bacteria</taxon>
        <taxon>Bacillati</taxon>
        <taxon>Actinomycetota</taxon>
        <taxon>Actinomycetes</taxon>
        <taxon>Pseudonocardiales</taxon>
        <taxon>Pseudonocardiaceae</taxon>
        <taxon>Amycolatopsis</taxon>
    </lineage>
</organism>
<evidence type="ECO:0000256" key="3">
    <source>
        <dbReference type="ARBA" id="ARBA00010136"/>
    </source>
</evidence>
<dbReference type="SUPFAM" id="SSF63737">
    <property type="entry name" value="Leukotriene A4 hydrolase N-terminal domain"/>
    <property type="match status" value="1"/>
</dbReference>
<dbReference type="Gene3D" id="2.60.40.1730">
    <property type="entry name" value="tricorn interacting facor f3 domain"/>
    <property type="match status" value="1"/>
</dbReference>
<dbReference type="InterPro" id="IPR042097">
    <property type="entry name" value="Aminopeptidase_N-like_N_sf"/>
</dbReference>
<name>A0ABX1JBK3_9PSEU</name>
<comment type="similarity">
    <text evidence="3">Belongs to the peptidase M1 family.</text>
</comment>
<dbReference type="EC" id="3.4.11.2" evidence="4"/>
<protein>
    <recommendedName>
        <fullName evidence="5">Aminopeptidase N</fullName>
        <ecNumber evidence="4">3.4.11.2</ecNumber>
    </recommendedName>
    <alternativeName>
        <fullName evidence="11">Alanine aminopeptidase</fullName>
    </alternativeName>
    <alternativeName>
        <fullName evidence="12">Lysyl aminopeptidase</fullName>
    </alternativeName>
</protein>
<dbReference type="PANTHER" id="PTHR11533:SF297">
    <property type="entry name" value="AMINOPEPTIDASE N"/>
    <property type="match status" value="1"/>
</dbReference>
<dbReference type="PRINTS" id="PR00756">
    <property type="entry name" value="ALADIPTASE"/>
</dbReference>
<dbReference type="InterPro" id="IPR045357">
    <property type="entry name" value="Aminopeptidase_N-like_N"/>
</dbReference>
<evidence type="ECO:0000259" key="13">
    <source>
        <dbReference type="Pfam" id="PF01433"/>
    </source>
</evidence>
<evidence type="ECO:0000256" key="9">
    <source>
        <dbReference type="ARBA" id="ARBA00022833"/>
    </source>
</evidence>
<evidence type="ECO:0000256" key="12">
    <source>
        <dbReference type="ARBA" id="ARBA00031533"/>
    </source>
</evidence>
<evidence type="ECO:0000256" key="8">
    <source>
        <dbReference type="ARBA" id="ARBA00022801"/>
    </source>
</evidence>
<dbReference type="Proteomes" id="UP000715441">
    <property type="component" value="Unassembled WGS sequence"/>
</dbReference>
<gene>
    <name evidence="15" type="ORF">HFP15_29810</name>
</gene>
<evidence type="ECO:0000256" key="5">
    <source>
        <dbReference type="ARBA" id="ARBA00015611"/>
    </source>
</evidence>
<evidence type="ECO:0000313" key="15">
    <source>
        <dbReference type="EMBL" id="NKQ57074.1"/>
    </source>
</evidence>
<dbReference type="RefSeq" id="WP_168520163.1">
    <property type="nucleotide sequence ID" value="NZ_JAAXLS010000031.1"/>
</dbReference>
<evidence type="ECO:0000259" key="14">
    <source>
        <dbReference type="Pfam" id="PF17900"/>
    </source>
</evidence>
<feature type="domain" description="Aminopeptidase N-like N-terminal" evidence="14">
    <location>
        <begin position="38"/>
        <end position="182"/>
    </location>
</feature>
<comment type="cofactor">
    <cofactor evidence="2">
        <name>Zn(2+)</name>
        <dbReference type="ChEBI" id="CHEBI:29105"/>
    </cofactor>
</comment>
<dbReference type="InterPro" id="IPR027268">
    <property type="entry name" value="Peptidase_M4/M1_CTD_sf"/>
</dbReference>
<dbReference type="CDD" id="cd09603">
    <property type="entry name" value="M1_APN_like"/>
    <property type="match status" value="1"/>
</dbReference>
<dbReference type="EMBL" id="JAAXLS010000031">
    <property type="protein sequence ID" value="NKQ57074.1"/>
    <property type="molecule type" value="Genomic_DNA"/>
</dbReference>
<dbReference type="InterPro" id="IPR050344">
    <property type="entry name" value="Peptidase_M1_aminopeptidases"/>
</dbReference>
<dbReference type="SUPFAM" id="SSF55486">
    <property type="entry name" value="Metalloproteases ('zincins'), catalytic domain"/>
    <property type="match status" value="1"/>
</dbReference>
<keyword evidence="16" id="KW-1185">Reference proteome</keyword>
<evidence type="ECO:0000313" key="16">
    <source>
        <dbReference type="Proteomes" id="UP000715441"/>
    </source>
</evidence>
<dbReference type="InterPro" id="IPR014782">
    <property type="entry name" value="Peptidase_M1_dom"/>
</dbReference>
<keyword evidence="7" id="KW-0479">Metal-binding</keyword>
<evidence type="ECO:0000256" key="11">
    <source>
        <dbReference type="ARBA" id="ARBA00029811"/>
    </source>
</evidence>
<evidence type="ECO:0000256" key="7">
    <source>
        <dbReference type="ARBA" id="ARBA00022723"/>
    </source>
</evidence>
<evidence type="ECO:0000256" key="10">
    <source>
        <dbReference type="ARBA" id="ARBA00023049"/>
    </source>
</evidence>
<dbReference type="Pfam" id="PF01433">
    <property type="entry name" value="Peptidase_M1"/>
    <property type="match status" value="1"/>
</dbReference>
<evidence type="ECO:0000256" key="4">
    <source>
        <dbReference type="ARBA" id="ARBA00012564"/>
    </source>
</evidence>
<dbReference type="InterPro" id="IPR001930">
    <property type="entry name" value="Peptidase_M1"/>
</dbReference>
<dbReference type="Gene3D" id="1.10.390.10">
    <property type="entry name" value="Neutral Protease Domain 2"/>
    <property type="match status" value="1"/>
</dbReference>
<sequence>MLAGCTAGEASRPMAGSDGAGDAYYPQDGNGGYDVADYRLAIGYDPATRVLNGQQTITAQALENLRSFNLDLSGLTVDSVLVNGAPAQFTRTGAHELVITPAGSLGSGQRFTTEIGYHGTPQPIDGNGWQYTDSGAAFVEGEPQSASTWYPVNDTPRDKATFHLTVTVPPGWTAVSNGREVSPGVWAEDTPAATYLTTVAIDRWDIQRGRLADGTPVLTAFAPGVPESTKAAAARLPEVIDFLASKFGPYPVDAAGGIFLTAPIDFSLETLGRPIYSGKAGDIETIVHENAHQWYGDSVSVAGWKDICLNECFASYAQWLWAEAKEGQNLDDRYRREVAAAPARLWAGKLYDMGPGQEFTAVYRKGPLALHALRRRIGEPAFEQVLRTWPSQHRDGNASLPDFERYVEQVSGQDLRGFFDAWFNGDTKPAPQYLELG</sequence>
<keyword evidence="9" id="KW-0862">Zinc</keyword>
<evidence type="ECO:0000256" key="2">
    <source>
        <dbReference type="ARBA" id="ARBA00001947"/>
    </source>
</evidence>
<keyword evidence="8" id="KW-0378">Hydrolase</keyword>
<reference evidence="15 16" key="1">
    <citation type="submission" date="2020-04" db="EMBL/GenBank/DDBJ databases">
        <title>Novel species.</title>
        <authorList>
            <person name="Teo W.F.A."/>
            <person name="Lipun K."/>
            <person name="Srisuk N."/>
            <person name="Duangmal K."/>
        </authorList>
    </citation>
    <scope>NUCLEOTIDE SEQUENCE [LARGE SCALE GENOMIC DNA]</scope>
    <source>
        <strain evidence="15 16">K13G38</strain>
    </source>
</reference>
<feature type="domain" description="Peptidase M1 membrane alanine aminopeptidase" evidence="13">
    <location>
        <begin position="284"/>
        <end position="422"/>
    </location>
</feature>
<dbReference type="PANTHER" id="PTHR11533">
    <property type="entry name" value="PROTEASE M1 ZINC METALLOPROTEASE"/>
    <property type="match status" value="1"/>
</dbReference>
<evidence type="ECO:0000256" key="1">
    <source>
        <dbReference type="ARBA" id="ARBA00000098"/>
    </source>
</evidence>
<keyword evidence="6" id="KW-0645">Protease</keyword>
<evidence type="ECO:0000256" key="6">
    <source>
        <dbReference type="ARBA" id="ARBA00022670"/>
    </source>
</evidence>
<proteinExistence type="inferred from homology"/>
<comment type="caution">
    <text evidence="15">The sequence shown here is derived from an EMBL/GenBank/DDBJ whole genome shotgun (WGS) entry which is preliminary data.</text>
</comment>
<dbReference type="Pfam" id="PF17900">
    <property type="entry name" value="Peptidase_M1_N"/>
    <property type="match status" value="1"/>
</dbReference>